<reference evidence="3" key="2">
    <citation type="submission" date="2020-09" db="EMBL/GenBank/DDBJ databases">
        <authorList>
            <person name="Sun Q."/>
            <person name="Zhou Y."/>
        </authorList>
    </citation>
    <scope>NUCLEOTIDE SEQUENCE</scope>
    <source>
        <strain evidence="3">CGMCC 1.14988</strain>
    </source>
</reference>
<feature type="transmembrane region" description="Helical" evidence="2">
    <location>
        <begin position="15"/>
        <end position="33"/>
    </location>
</feature>
<dbReference type="InterPro" id="IPR027417">
    <property type="entry name" value="P-loop_NTPase"/>
</dbReference>
<name>A0A8J3EYV5_9ACTN</name>
<sequence length="468" mass="49613">MESTATILRSLRRRWPLLVVTIAVAVAAAWVVTDQRPQEHRASSRLLVGPDSSDAPVDSLRAAGLVGLTYADLVTSQSYLQAAAAEAGMSGDLDDLREQVTASTNENTRVLTIAAEYPDPEVARAMVTALTQRIIDVSPRQQLTFPPDRLGPALVPLPGTVTVIDGTDLPTEPLQQPDALLILLAGLVAAALAATAAVALEMAPWRRAPTNLESLQHRRFLGRFLLVPSGGLRSFTNRRARRQAEREYQLIVTKLQHLTANRPLDKLAVFGAGAEDGSACVAGELARTFARSGRDVVLADLTGDDVLRSRLKPGGVEHDVVTVDDVVLELARVVDDEEGGSVRYLVSDAVRGAEHQARTRPVAELLADVGDLVIVVAPPMLLEFGTLLIAESVDGSLVVAGDDSESVDGAAEAVDLLRRHGAEVLGTVVVTANADADYPKTGAVGSPSDVVADRGTPVQRPTTRGHGR</sequence>
<keyword evidence="2" id="KW-0812">Transmembrane</keyword>
<evidence type="ECO:0008006" key="5">
    <source>
        <dbReference type="Google" id="ProtNLM"/>
    </source>
</evidence>
<comment type="caution">
    <text evidence="3">The sequence shown here is derived from an EMBL/GenBank/DDBJ whole genome shotgun (WGS) entry which is preliminary data.</text>
</comment>
<protein>
    <recommendedName>
        <fullName evidence="5">Capsular polysaccharide biosynthesis protein</fullName>
    </recommendedName>
</protein>
<dbReference type="AlphaFoldDB" id="A0A8J3EYV5"/>
<feature type="region of interest" description="Disordered" evidence="1">
    <location>
        <begin position="439"/>
        <end position="468"/>
    </location>
</feature>
<organism evidence="3 4">
    <name type="scientific">Egicoccus halophilus</name>
    <dbReference type="NCBI Taxonomy" id="1670830"/>
    <lineage>
        <taxon>Bacteria</taxon>
        <taxon>Bacillati</taxon>
        <taxon>Actinomycetota</taxon>
        <taxon>Nitriliruptoria</taxon>
        <taxon>Egicoccales</taxon>
        <taxon>Egicoccaceae</taxon>
        <taxon>Egicoccus</taxon>
    </lineage>
</organism>
<evidence type="ECO:0000256" key="2">
    <source>
        <dbReference type="SAM" id="Phobius"/>
    </source>
</evidence>
<evidence type="ECO:0000256" key="1">
    <source>
        <dbReference type="SAM" id="MobiDB-lite"/>
    </source>
</evidence>
<evidence type="ECO:0000313" key="3">
    <source>
        <dbReference type="EMBL" id="GGI08626.1"/>
    </source>
</evidence>
<dbReference type="RefSeq" id="WP_130650404.1">
    <property type="nucleotide sequence ID" value="NZ_BMHA01000012.1"/>
</dbReference>
<dbReference type="InterPro" id="IPR050445">
    <property type="entry name" value="Bact_polysacc_biosynth/exp"/>
</dbReference>
<keyword evidence="2" id="KW-0472">Membrane</keyword>
<reference evidence="3" key="1">
    <citation type="journal article" date="2014" name="Int. J. Syst. Evol. Microbiol.">
        <title>Complete genome sequence of Corynebacterium casei LMG S-19264T (=DSM 44701T), isolated from a smear-ripened cheese.</title>
        <authorList>
            <consortium name="US DOE Joint Genome Institute (JGI-PGF)"/>
            <person name="Walter F."/>
            <person name="Albersmeier A."/>
            <person name="Kalinowski J."/>
            <person name="Ruckert C."/>
        </authorList>
    </citation>
    <scope>NUCLEOTIDE SEQUENCE</scope>
    <source>
        <strain evidence="3">CGMCC 1.14988</strain>
    </source>
</reference>
<keyword evidence="4" id="KW-1185">Reference proteome</keyword>
<dbReference type="Proteomes" id="UP000650511">
    <property type="component" value="Unassembled WGS sequence"/>
</dbReference>
<dbReference type="EMBL" id="BMHA01000012">
    <property type="protein sequence ID" value="GGI08626.1"/>
    <property type="molecule type" value="Genomic_DNA"/>
</dbReference>
<keyword evidence="2" id="KW-1133">Transmembrane helix</keyword>
<proteinExistence type="predicted"/>
<evidence type="ECO:0000313" key="4">
    <source>
        <dbReference type="Proteomes" id="UP000650511"/>
    </source>
</evidence>
<dbReference type="PANTHER" id="PTHR32309:SF31">
    <property type="entry name" value="CAPSULAR EXOPOLYSACCHARIDE FAMILY"/>
    <property type="match status" value="1"/>
</dbReference>
<dbReference type="PANTHER" id="PTHR32309">
    <property type="entry name" value="TYROSINE-PROTEIN KINASE"/>
    <property type="match status" value="1"/>
</dbReference>
<gene>
    <name evidence="3" type="ORF">GCM10011354_30020</name>
</gene>
<feature type="transmembrane region" description="Helical" evidence="2">
    <location>
        <begin position="179"/>
        <end position="200"/>
    </location>
</feature>
<dbReference type="SUPFAM" id="SSF52540">
    <property type="entry name" value="P-loop containing nucleoside triphosphate hydrolases"/>
    <property type="match status" value="1"/>
</dbReference>
<accession>A0A8J3EYV5</accession>
<dbReference type="Gene3D" id="3.40.50.300">
    <property type="entry name" value="P-loop containing nucleotide triphosphate hydrolases"/>
    <property type="match status" value="1"/>
</dbReference>